<dbReference type="AlphaFoldDB" id="A0AAV2KE23"/>
<dbReference type="Proteomes" id="UP001497482">
    <property type="component" value="Chromosome 17"/>
</dbReference>
<reference evidence="3 4" key="1">
    <citation type="submission" date="2024-04" db="EMBL/GenBank/DDBJ databases">
        <authorList>
            <person name="Waldvogel A.-M."/>
            <person name="Schoenle A."/>
        </authorList>
    </citation>
    <scope>NUCLEOTIDE SEQUENCE [LARGE SCALE GENOMIC DNA]</scope>
</reference>
<proteinExistence type="predicted"/>
<sequence>MPGKRPPSQFGPISPNKEVNVEKFFKIDEEGTAKPKLTETKRPSISTVTQSQTQEKQSFVIETKPSLPGPTAEGTDLEPEEQSGFEELRAQMKELLLTVELLKAQQMKEMSELRGELDEERHKRMALQMEIEKLKRTVHLT</sequence>
<feature type="compositionally biased region" description="Polar residues" evidence="2">
    <location>
        <begin position="43"/>
        <end position="57"/>
    </location>
</feature>
<feature type="region of interest" description="Disordered" evidence="2">
    <location>
        <begin position="30"/>
        <end position="84"/>
    </location>
</feature>
<feature type="compositionally biased region" description="Basic and acidic residues" evidence="2">
    <location>
        <begin position="30"/>
        <end position="42"/>
    </location>
</feature>
<evidence type="ECO:0000256" key="1">
    <source>
        <dbReference type="SAM" id="Coils"/>
    </source>
</evidence>
<feature type="compositionally biased region" description="Acidic residues" evidence="2">
    <location>
        <begin position="75"/>
        <end position="84"/>
    </location>
</feature>
<name>A0AAV2KE23_KNICA</name>
<evidence type="ECO:0000313" key="4">
    <source>
        <dbReference type="Proteomes" id="UP001497482"/>
    </source>
</evidence>
<evidence type="ECO:0000313" key="3">
    <source>
        <dbReference type="EMBL" id="CAL1586170.1"/>
    </source>
</evidence>
<accession>A0AAV2KE23</accession>
<feature type="coiled-coil region" evidence="1">
    <location>
        <begin position="85"/>
        <end position="137"/>
    </location>
</feature>
<keyword evidence="4" id="KW-1185">Reference proteome</keyword>
<protein>
    <submittedName>
        <fullName evidence="3">Uncharacterized protein</fullName>
    </submittedName>
</protein>
<gene>
    <name evidence="3" type="ORF">KC01_LOCUS16289</name>
</gene>
<keyword evidence="1" id="KW-0175">Coiled coil</keyword>
<dbReference type="EMBL" id="OZ035839">
    <property type="protein sequence ID" value="CAL1586170.1"/>
    <property type="molecule type" value="Genomic_DNA"/>
</dbReference>
<evidence type="ECO:0000256" key="2">
    <source>
        <dbReference type="SAM" id="MobiDB-lite"/>
    </source>
</evidence>
<organism evidence="3 4">
    <name type="scientific">Knipowitschia caucasica</name>
    <name type="common">Caucasian dwarf goby</name>
    <name type="synonym">Pomatoschistus caucasicus</name>
    <dbReference type="NCBI Taxonomy" id="637954"/>
    <lineage>
        <taxon>Eukaryota</taxon>
        <taxon>Metazoa</taxon>
        <taxon>Chordata</taxon>
        <taxon>Craniata</taxon>
        <taxon>Vertebrata</taxon>
        <taxon>Euteleostomi</taxon>
        <taxon>Actinopterygii</taxon>
        <taxon>Neopterygii</taxon>
        <taxon>Teleostei</taxon>
        <taxon>Neoteleostei</taxon>
        <taxon>Acanthomorphata</taxon>
        <taxon>Gobiaria</taxon>
        <taxon>Gobiiformes</taxon>
        <taxon>Gobioidei</taxon>
        <taxon>Gobiidae</taxon>
        <taxon>Gobiinae</taxon>
        <taxon>Knipowitschia</taxon>
    </lineage>
</organism>